<feature type="domain" description="Wolframin cysteine-rich" evidence="2">
    <location>
        <begin position="372"/>
        <end position="443"/>
    </location>
</feature>
<keyword evidence="1" id="KW-0472">Membrane</keyword>
<dbReference type="PRINTS" id="PR02060">
    <property type="entry name" value="WOLFFAMILY"/>
</dbReference>
<dbReference type="Proteomes" id="UP000001593">
    <property type="component" value="Unassembled WGS sequence"/>
</dbReference>
<feature type="transmembrane region" description="Helical" evidence="1">
    <location>
        <begin position="337"/>
        <end position="358"/>
    </location>
</feature>
<feature type="transmembrane region" description="Helical" evidence="1">
    <location>
        <begin position="120"/>
        <end position="137"/>
    </location>
</feature>
<feature type="transmembrane region" description="Helical" evidence="1">
    <location>
        <begin position="55"/>
        <end position="81"/>
    </location>
</feature>
<dbReference type="PhylomeDB" id="A7SVB7"/>
<evidence type="ECO:0000256" key="1">
    <source>
        <dbReference type="SAM" id="Phobius"/>
    </source>
</evidence>
<accession>A7SVB7</accession>
<dbReference type="EMBL" id="DS469831">
    <property type="protein sequence ID" value="EDO32343.1"/>
    <property type="molecule type" value="Genomic_DNA"/>
</dbReference>
<dbReference type="Pfam" id="PF20053">
    <property type="entry name" value="WC-rich"/>
    <property type="match status" value="1"/>
</dbReference>
<dbReference type="AlphaFoldDB" id="A7SVB7"/>
<proteinExistence type="predicted"/>
<sequence>LQVVQYPYQSFESFKHYILLNISQRGSAWVKSLIPTAQIQTLMLLYLYNQLTPEMLWFIIPLIVFFIAVTGLVVFSMQMFYGREALKQLKSVSELMKKFDPMIDEKAAETKFMWKSIRPYISFFICLLITVAVFPLCDKSWIPCSELSLVALFFTVSALRGLPSDYDDYAMYTIGIKVLTTILQSLSDVKWLRILCQPFISIPVPYGMELHIGLPSILHVVILAMLVVMAGRHSWKGVYKVVIPHLVCLMWWQLFTILFDHTTWRSLGRASLGWVILITMLPLLLVYVLGIVFLNFLQWFVPSSITAVAAITICISTVVVLNSNTHLPENIREKKKAIFIGVAAVVACLFVPMLYASYVPASEGPLTDLMPWDRYDELCGPPAWPHQNEASLQAKCSEFTGAMVKWSGKVTSIRVGSVENKFRSFVMAMPTVMRPTLRCLLSSEDDDER</sequence>
<dbReference type="PANTHER" id="PTHR13098:SF3">
    <property type="entry name" value="WOLFRAMIN"/>
    <property type="match status" value="1"/>
</dbReference>
<evidence type="ECO:0000259" key="2">
    <source>
        <dbReference type="Pfam" id="PF20053"/>
    </source>
</evidence>
<reference evidence="3 4" key="1">
    <citation type="journal article" date="2007" name="Science">
        <title>Sea anemone genome reveals ancestral eumetazoan gene repertoire and genomic organization.</title>
        <authorList>
            <person name="Putnam N.H."/>
            <person name="Srivastava M."/>
            <person name="Hellsten U."/>
            <person name="Dirks B."/>
            <person name="Chapman J."/>
            <person name="Salamov A."/>
            <person name="Terry A."/>
            <person name="Shapiro H."/>
            <person name="Lindquist E."/>
            <person name="Kapitonov V.V."/>
            <person name="Jurka J."/>
            <person name="Genikhovich G."/>
            <person name="Grigoriev I.V."/>
            <person name="Lucas S.M."/>
            <person name="Steele R.E."/>
            <person name="Finnerty J.R."/>
            <person name="Technau U."/>
            <person name="Martindale M.Q."/>
            <person name="Rokhsar D.S."/>
        </authorList>
    </citation>
    <scope>NUCLEOTIDE SEQUENCE [LARGE SCALE GENOMIC DNA]</scope>
    <source>
        <strain evidence="4">CH2 X CH6</strain>
    </source>
</reference>
<feature type="transmembrane region" description="Helical" evidence="1">
    <location>
        <begin position="144"/>
        <end position="163"/>
    </location>
</feature>
<dbReference type="OMA" id="ITICIST"/>
<evidence type="ECO:0000313" key="3">
    <source>
        <dbReference type="EMBL" id="EDO32343.1"/>
    </source>
</evidence>
<keyword evidence="1" id="KW-1133">Transmembrane helix</keyword>
<feature type="transmembrane region" description="Helical" evidence="1">
    <location>
        <begin position="271"/>
        <end position="293"/>
    </location>
</feature>
<feature type="transmembrane region" description="Helical" evidence="1">
    <location>
        <begin position="299"/>
        <end position="321"/>
    </location>
</feature>
<keyword evidence="1" id="KW-0812">Transmembrane</keyword>
<dbReference type="InterPro" id="IPR045400">
    <property type="entry name" value="Wolframin_Cys-rich"/>
</dbReference>
<gene>
    <name evidence="3" type="ORF">NEMVEDRAFT_v1g133919</name>
</gene>
<dbReference type="InterPro" id="IPR026209">
    <property type="entry name" value="Wolframin_fam"/>
</dbReference>
<name>A7SVB7_NEMVE</name>
<protein>
    <recommendedName>
        <fullName evidence="2">Wolframin cysteine-rich domain-containing protein</fullName>
    </recommendedName>
</protein>
<organism evidence="3 4">
    <name type="scientific">Nematostella vectensis</name>
    <name type="common">Starlet sea anemone</name>
    <dbReference type="NCBI Taxonomy" id="45351"/>
    <lineage>
        <taxon>Eukaryota</taxon>
        <taxon>Metazoa</taxon>
        <taxon>Cnidaria</taxon>
        <taxon>Anthozoa</taxon>
        <taxon>Hexacorallia</taxon>
        <taxon>Actiniaria</taxon>
        <taxon>Edwardsiidae</taxon>
        <taxon>Nematostella</taxon>
    </lineage>
</organism>
<feature type="transmembrane region" description="Helical" evidence="1">
    <location>
        <begin position="237"/>
        <end position="259"/>
    </location>
</feature>
<keyword evidence="4" id="KW-1185">Reference proteome</keyword>
<dbReference type="PANTHER" id="PTHR13098">
    <property type="entry name" value="WOLFRAMIN"/>
    <property type="match status" value="1"/>
</dbReference>
<dbReference type="eggNOG" id="ENOG502QSC1">
    <property type="taxonomic scope" value="Eukaryota"/>
</dbReference>
<dbReference type="STRING" id="45351.A7SVB7"/>
<feature type="transmembrane region" description="Helical" evidence="1">
    <location>
        <begin position="210"/>
        <end position="231"/>
    </location>
</feature>
<evidence type="ECO:0000313" key="4">
    <source>
        <dbReference type="Proteomes" id="UP000001593"/>
    </source>
</evidence>
<dbReference type="InParanoid" id="A7SVB7"/>
<feature type="non-terminal residue" evidence="3">
    <location>
        <position position="449"/>
    </location>
</feature>
<dbReference type="HOGENOM" id="CLU_610167_0_0_1"/>